<name>A0ABS6ELE0_9CLOT</name>
<comment type="caution">
    <text evidence="4">The sequence shown here is derived from an EMBL/GenBank/DDBJ whole genome shotgun (WGS) entry which is preliminary data.</text>
</comment>
<keyword evidence="5" id="KW-1185">Reference proteome</keyword>
<evidence type="ECO:0000259" key="3">
    <source>
        <dbReference type="PROSITE" id="PS50893"/>
    </source>
</evidence>
<dbReference type="InterPro" id="IPR050107">
    <property type="entry name" value="ABC_carbohydrate_import_ATPase"/>
</dbReference>
<evidence type="ECO:0000256" key="2">
    <source>
        <dbReference type="ARBA" id="ARBA00022840"/>
    </source>
</evidence>
<dbReference type="SMART" id="SM00382">
    <property type="entry name" value="AAA"/>
    <property type="match status" value="1"/>
</dbReference>
<sequence length="514" mass="56975">MTKVVEMKGITKVFPGTIANDNVDFELNKGEIHVLLGENGAGKTTLMNILYGLYQQESGEIYINGTKSDIKNPKDAIKLGIGMVHQHFMLVHNFSVAENMVLGQEPKKGSMTINMEKAKKDTKELADKYGFNIDPEAIIEDITVGQQQKVEILKALYRGAEILILDEPTAVLTPQEIIELGVILKNLVKEGKSIILITHKLKEVMSMSDRVTIIRRGKYIDTVNTKETNIDKLAEMMVGRKVNLVVEKNEPKVGDVILKLENLKALDHRELPALKGINLELKSGEILGIAGVDGNGQKELIESIVGLRKVTDGKVYLKGEDITGKTTREIMDAGIGHIPEDRHKRGLVLKYSLLENSVLGIHYKEPYSKGIIMNYKKIREHVNTLIKNFDVRTPNEDVAASALSGGNQQKLIVAREIEKDPQMIIAAQPTRGLDVGAIEYIHKRLIQERDNGRGVLLVSLELDEVMSLSDRIAVIYDGEIVDILNVKDATEQKLGILMAGGTLQKEVEGGKKNE</sequence>
<dbReference type="RefSeq" id="WP_216440635.1">
    <property type="nucleotide sequence ID" value="NZ_JAHLQF010000004.1"/>
</dbReference>
<protein>
    <submittedName>
        <fullName evidence="4">ABC transporter ATP-binding protein</fullName>
    </submittedName>
</protein>
<feature type="domain" description="ABC transporter" evidence="3">
    <location>
        <begin position="5"/>
        <end position="241"/>
    </location>
</feature>
<dbReference type="Proteomes" id="UP000726170">
    <property type="component" value="Unassembled WGS sequence"/>
</dbReference>
<dbReference type="Pfam" id="PF00005">
    <property type="entry name" value="ABC_tran"/>
    <property type="match status" value="2"/>
</dbReference>
<dbReference type="InterPro" id="IPR003593">
    <property type="entry name" value="AAA+_ATPase"/>
</dbReference>
<accession>A0ABS6ELE0</accession>
<dbReference type="PROSITE" id="PS00211">
    <property type="entry name" value="ABC_TRANSPORTER_1"/>
    <property type="match status" value="1"/>
</dbReference>
<dbReference type="GO" id="GO:0005524">
    <property type="term" value="F:ATP binding"/>
    <property type="evidence" value="ECO:0007669"/>
    <property type="project" value="UniProtKB-KW"/>
</dbReference>
<gene>
    <name evidence="4" type="ORF">KQI86_17125</name>
</gene>
<proteinExistence type="predicted"/>
<dbReference type="PANTHER" id="PTHR43790:SF4">
    <property type="entry name" value="GUANOSINE IMPORT ATP-BINDING PROTEIN NUPO"/>
    <property type="match status" value="1"/>
</dbReference>
<keyword evidence="2 4" id="KW-0067">ATP-binding</keyword>
<evidence type="ECO:0000256" key="1">
    <source>
        <dbReference type="ARBA" id="ARBA00022741"/>
    </source>
</evidence>
<dbReference type="InterPro" id="IPR017871">
    <property type="entry name" value="ABC_transporter-like_CS"/>
</dbReference>
<evidence type="ECO:0000313" key="5">
    <source>
        <dbReference type="Proteomes" id="UP000726170"/>
    </source>
</evidence>
<feature type="domain" description="ABC transporter" evidence="3">
    <location>
        <begin position="258"/>
        <end position="502"/>
    </location>
</feature>
<dbReference type="PROSITE" id="PS50893">
    <property type="entry name" value="ABC_TRANSPORTER_2"/>
    <property type="match status" value="2"/>
</dbReference>
<evidence type="ECO:0000313" key="4">
    <source>
        <dbReference type="EMBL" id="MBU5486046.1"/>
    </source>
</evidence>
<dbReference type="CDD" id="cd03215">
    <property type="entry name" value="ABC_Carb_Monos_II"/>
    <property type="match status" value="1"/>
</dbReference>
<dbReference type="CDD" id="cd03216">
    <property type="entry name" value="ABC_Carb_Monos_I"/>
    <property type="match status" value="1"/>
</dbReference>
<dbReference type="InterPro" id="IPR003439">
    <property type="entry name" value="ABC_transporter-like_ATP-bd"/>
</dbReference>
<reference evidence="4 5" key="1">
    <citation type="submission" date="2021-06" db="EMBL/GenBank/DDBJ databases">
        <authorList>
            <person name="Sun Q."/>
            <person name="Li D."/>
        </authorList>
    </citation>
    <scope>NUCLEOTIDE SEQUENCE [LARGE SCALE GENOMIC DNA]</scope>
    <source>
        <strain evidence="4 5">MSJ-11</strain>
    </source>
</reference>
<dbReference type="EMBL" id="JAHLQF010000004">
    <property type="protein sequence ID" value="MBU5486046.1"/>
    <property type="molecule type" value="Genomic_DNA"/>
</dbReference>
<keyword evidence="1" id="KW-0547">Nucleotide-binding</keyword>
<organism evidence="4 5">
    <name type="scientific">Clostridium mobile</name>
    <dbReference type="NCBI Taxonomy" id="2841512"/>
    <lineage>
        <taxon>Bacteria</taxon>
        <taxon>Bacillati</taxon>
        <taxon>Bacillota</taxon>
        <taxon>Clostridia</taxon>
        <taxon>Eubacteriales</taxon>
        <taxon>Clostridiaceae</taxon>
        <taxon>Clostridium</taxon>
    </lineage>
</organism>
<dbReference type="PANTHER" id="PTHR43790">
    <property type="entry name" value="CARBOHYDRATE TRANSPORT ATP-BINDING PROTEIN MG119-RELATED"/>
    <property type="match status" value="1"/>
</dbReference>